<dbReference type="Proteomes" id="UP000789390">
    <property type="component" value="Unassembled WGS sequence"/>
</dbReference>
<feature type="transmembrane region" description="Helical" evidence="1">
    <location>
        <begin position="89"/>
        <end position="109"/>
    </location>
</feature>
<keyword evidence="1" id="KW-0812">Transmembrane</keyword>
<dbReference type="GO" id="GO:0005085">
    <property type="term" value="F:guanyl-nucleotide exchange factor activity"/>
    <property type="evidence" value="ECO:0007669"/>
    <property type="project" value="InterPro"/>
</dbReference>
<evidence type="ECO:0000256" key="1">
    <source>
        <dbReference type="SAM" id="Phobius"/>
    </source>
</evidence>
<keyword evidence="1" id="KW-0472">Membrane</keyword>
<comment type="caution">
    <text evidence="3">The sequence shown here is derived from an EMBL/GenBank/DDBJ whole genome shotgun (WGS) entry which is preliminary data.</text>
</comment>
<evidence type="ECO:0000259" key="2">
    <source>
        <dbReference type="PROSITE" id="PS50010"/>
    </source>
</evidence>
<dbReference type="PROSITE" id="PS50010">
    <property type="entry name" value="DH_2"/>
    <property type="match status" value="1"/>
</dbReference>
<organism evidence="3 4">
    <name type="scientific">Daphnia galeata</name>
    <dbReference type="NCBI Taxonomy" id="27404"/>
    <lineage>
        <taxon>Eukaryota</taxon>
        <taxon>Metazoa</taxon>
        <taxon>Ecdysozoa</taxon>
        <taxon>Arthropoda</taxon>
        <taxon>Crustacea</taxon>
        <taxon>Branchiopoda</taxon>
        <taxon>Diplostraca</taxon>
        <taxon>Cladocera</taxon>
        <taxon>Anomopoda</taxon>
        <taxon>Daphniidae</taxon>
        <taxon>Daphnia</taxon>
    </lineage>
</organism>
<gene>
    <name evidence="3" type="ORF">DGAL_LOCUS14190</name>
</gene>
<dbReference type="InterPro" id="IPR035899">
    <property type="entry name" value="DBL_dom_sf"/>
</dbReference>
<keyword evidence="4" id="KW-1185">Reference proteome</keyword>
<sequence>MRNADPAIIIAELMMWAKKQKDGSLLLGASYLFLLLLFYWHFRVAQNDLFATTFLCFFAHGTLGNNKLSTSSHNNLHTYGQRVVLYTELTYIIYYNIHSNLFYFIFFIFQQITCAGKCSVRQGVQSVALELHICEFRLRMSDTLAVVSPAAEISLLDGDTVLLEDATRVRDERGETDARFRLTEDLVDSEREFLVSLRTIYDIYARPLRKLCSISDEEQKQLFGGIEPILSVSNMLLTKKMMTTTDRRNVVPTREMFDLILLFFFFTSLVGRRPSQLGTRMRPNRLFIRLNRFAVLQAILETSLTTTSVSSHAGQG</sequence>
<keyword evidence="1" id="KW-1133">Transmembrane helix</keyword>
<evidence type="ECO:0000313" key="3">
    <source>
        <dbReference type="EMBL" id="CAH0110620.1"/>
    </source>
</evidence>
<dbReference type="AlphaFoldDB" id="A0A8J2WT93"/>
<dbReference type="InterPro" id="IPR000219">
    <property type="entry name" value="DH_dom"/>
</dbReference>
<dbReference type="SUPFAM" id="SSF48065">
    <property type="entry name" value="DBL homology domain (DH-domain)"/>
    <property type="match status" value="1"/>
</dbReference>
<accession>A0A8J2WT93</accession>
<name>A0A8J2WT93_9CRUS</name>
<reference evidence="3" key="1">
    <citation type="submission" date="2021-11" db="EMBL/GenBank/DDBJ databases">
        <authorList>
            <person name="Schell T."/>
        </authorList>
    </citation>
    <scope>NUCLEOTIDE SEQUENCE</scope>
    <source>
        <strain evidence="3">M5</strain>
    </source>
</reference>
<dbReference type="Pfam" id="PF00621">
    <property type="entry name" value="RhoGEF"/>
    <property type="match status" value="1"/>
</dbReference>
<protein>
    <recommendedName>
        <fullName evidence="2">DH domain-containing protein</fullName>
    </recommendedName>
</protein>
<evidence type="ECO:0000313" key="4">
    <source>
        <dbReference type="Proteomes" id="UP000789390"/>
    </source>
</evidence>
<feature type="transmembrane region" description="Helical" evidence="1">
    <location>
        <begin position="24"/>
        <end position="42"/>
    </location>
</feature>
<proteinExistence type="predicted"/>
<dbReference type="Gene3D" id="1.20.900.10">
    <property type="entry name" value="Dbl homology (DH) domain"/>
    <property type="match status" value="1"/>
</dbReference>
<feature type="transmembrane region" description="Helical" evidence="1">
    <location>
        <begin position="256"/>
        <end position="272"/>
    </location>
</feature>
<dbReference type="EMBL" id="CAKKLH010000303">
    <property type="protein sequence ID" value="CAH0110620.1"/>
    <property type="molecule type" value="Genomic_DNA"/>
</dbReference>
<feature type="domain" description="DH" evidence="2">
    <location>
        <begin position="178"/>
        <end position="241"/>
    </location>
</feature>
<dbReference type="OrthoDB" id="6424969at2759"/>